<dbReference type="AlphaFoldDB" id="A0A8J3MBK9"/>
<reference evidence="2" key="1">
    <citation type="journal article" date="2014" name="Int. J. Syst. Evol. Microbiol.">
        <title>Complete genome sequence of Corynebacterium casei LMG S-19264T (=DSM 44701T), isolated from a smear-ripened cheese.</title>
        <authorList>
            <consortium name="US DOE Joint Genome Institute (JGI-PGF)"/>
            <person name="Walter F."/>
            <person name="Albersmeier A."/>
            <person name="Kalinowski J."/>
            <person name="Ruckert C."/>
        </authorList>
    </citation>
    <scope>NUCLEOTIDE SEQUENCE</scope>
    <source>
        <strain evidence="2">CGMCC 1.7081</strain>
    </source>
</reference>
<name>A0A8J3MBK9_9RHOB</name>
<sequence>MVHQEIEFHHRVERLNRKRQALRHGADACLRADGLLIAAPRRRRSGLPLKGLVLCLLVFLLFKAGLIAAVGPVTYDSRVDRLARGTLAEAAGAWVMRREPLSDRVAQEIRSWTF</sequence>
<keyword evidence="1" id="KW-0812">Transmembrane</keyword>
<reference evidence="2" key="2">
    <citation type="submission" date="2020-09" db="EMBL/GenBank/DDBJ databases">
        <authorList>
            <person name="Sun Q."/>
            <person name="Zhou Y."/>
        </authorList>
    </citation>
    <scope>NUCLEOTIDE SEQUENCE</scope>
    <source>
        <strain evidence="2">CGMCC 1.7081</strain>
    </source>
</reference>
<dbReference type="EMBL" id="BNAP01000003">
    <property type="protein sequence ID" value="GHG84257.1"/>
    <property type="molecule type" value="Genomic_DNA"/>
</dbReference>
<comment type="caution">
    <text evidence="2">The sequence shown here is derived from an EMBL/GenBank/DDBJ whole genome shotgun (WGS) entry which is preliminary data.</text>
</comment>
<keyword evidence="3" id="KW-1185">Reference proteome</keyword>
<gene>
    <name evidence="2" type="ORF">GCM10010961_10110</name>
</gene>
<evidence type="ECO:0000256" key="1">
    <source>
        <dbReference type="SAM" id="Phobius"/>
    </source>
</evidence>
<keyword evidence="1" id="KW-1133">Transmembrane helix</keyword>
<accession>A0A8J3MBK9</accession>
<proteinExistence type="predicted"/>
<keyword evidence="1" id="KW-0472">Membrane</keyword>
<organism evidence="2 3">
    <name type="scientific">Pseudodonghicola xiamenensis</name>
    <dbReference type="NCBI Taxonomy" id="337702"/>
    <lineage>
        <taxon>Bacteria</taxon>
        <taxon>Pseudomonadati</taxon>
        <taxon>Pseudomonadota</taxon>
        <taxon>Alphaproteobacteria</taxon>
        <taxon>Rhodobacterales</taxon>
        <taxon>Paracoccaceae</taxon>
        <taxon>Pseudodonghicola</taxon>
    </lineage>
</organism>
<evidence type="ECO:0000313" key="3">
    <source>
        <dbReference type="Proteomes" id="UP000611500"/>
    </source>
</evidence>
<evidence type="ECO:0000313" key="2">
    <source>
        <dbReference type="EMBL" id="GHG84257.1"/>
    </source>
</evidence>
<protein>
    <submittedName>
        <fullName evidence="2">Uncharacterized protein</fullName>
    </submittedName>
</protein>
<feature type="transmembrane region" description="Helical" evidence="1">
    <location>
        <begin position="51"/>
        <end position="75"/>
    </location>
</feature>
<dbReference type="RefSeq" id="WP_028092322.1">
    <property type="nucleotide sequence ID" value="NZ_BNAP01000003.1"/>
</dbReference>
<dbReference type="Proteomes" id="UP000611500">
    <property type="component" value="Unassembled WGS sequence"/>
</dbReference>